<feature type="transmembrane region" description="Helical" evidence="10">
    <location>
        <begin position="33"/>
        <end position="57"/>
    </location>
</feature>
<keyword evidence="6 10" id="KW-0472">Membrane</keyword>
<evidence type="ECO:0000256" key="5">
    <source>
        <dbReference type="ARBA" id="ARBA00023098"/>
    </source>
</evidence>
<protein>
    <submittedName>
        <fullName evidence="11">Uncharacterized protein</fullName>
    </submittedName>
</protein>
<keyword evidence="7" id="KW-0594">Phospholipid biosynthesis</keyword>
<evidence type="ECO:0000256" key="9">
    <source>
        <dbReference type="SAM" id="MobiDB-lite"/>
    </source>
</evidence>
<keyword evidence="8" id="KW-1208">Phospholipid metabolism</keyword>
<keyword evidence="2" id="KW-0444">Lipid biosynthesis</keyword>
<dbReference type="Proteomes" id="UP001141327">
    <property type="component" value="Unassembled WGS sequence"/>
</dbReference>
<feature type="region of interest" description="Disordered" evidence="9">
    <location>
        <begin position="1"/>
        <end position="22"/>
    </location>
</feature>
<evidence type="ECO:0000256" key="7">
    <source>
        <dbReference type="ARBA" id="ARBA00023209"/>
    </source>
</evidence>
<name>A0ABQ8U5D1_9EUKA</name>
<evidence type="ECO:0000256" key="10">
    <source>
        <dbReference type="SAM" id="Phobius"/>
    </source>
</evidence>
<evidence type="ECO:0000256" key="2">
    <source>
        <dbReference type="ARBA" id="ARBA00022516"/>
    </source>
</evidence>
<sequence length="248" mass="27339">MPISLPPPPDEEPQLPRAPRSTSGSMLSALVQFPVYILMGTVVPLLAMIAPAVMSFFMPGTPTLIYKGPMKKRVGRWVTLALASFYGTYALVFALTIRALFVPASARQMDTWWMTDAFTVAPVVRSLGILFSIMALGLYLWGYMVIGPVYGGDNAPVVHERHTLITAMPYSKVRHPMACGRIVMVLLAPLTSLSAWLVIPALAHAASALWLTFLEDRLLRDQFPPQHVALCHKAGHLWPHNLIKLLLS</sequence>
<evidence type="ECO:0000256" key="3">
    <source>
        <dbReference type="ARBA" id="ARBA00022692"/>
    </source>
</evidence>
<dbReference type="EMBL" id="JAPMOS010000233">
    <property type="protein sequence ID" value="KAJ4453636.1"/>
    <property type="molecule type" value="Genomic_DNA"/>
</dbReference>
<keyword evidence="12" id="KW-1185">Reference proteome</keyword>
<evidence type="ECO:0000256" key="8">
    <source>
        <dbReference type="ARBA" id="ARBA00023264"/>
    </source>
</evidence>
<comment type="subcellular location">
    <subcellularLocation>
        <location evidence="1">Endomembrane system</location>
        <topology evidence="1">Multi-pass membrane protein</topology>
    </subcellularLocation>
</comment>
<keyword evidence="3 10" id="KW-0812">Transmembrane</keyword>
<accession>A0ABQ8U5D1</accession>
<reference evidence="11" key="1">
    <citation type="journal article" date="2022" name="bioRxiv">
        <title>Genomics of Preaxostyla Flagellates Illuminates Evolutionary Transitions and the Path Towards Mitochondrial Loss.</title>
        <authorList>
            <person name="Novak L.V.F."/>
            <person name="Treitli S.C."/>
            <person name="Pyrih J."/>
            <person name="Halakuc P."/>
            <person name="Pipaliya S.V."/>
            <person name="Vacek V."/>
            <person name="Brzon O."/>
            <person name="Soukal P."/>
            <person name="Eme L."/>
            <person name="Dacks J.B."/>
            <person name="Karnkowska A."/>
            <person name="Elias M."/>
            <person name="Hampl V."/>
        </authorList>
    </citation>
    <scope>NUCLEOTIDE SEQUENCE</scope>
    <source>
        <strain evidence="11">RCP-MX</strain>
    </source>
</reference>
<dbReference type="InterPro" id="IPR007318">
    <property type="entry name" value="Phopholipid_MeTrfase"/>
</dbReference>
<evidence type="ECO:0000313" key="11">
    <source>
        <dbReference type="EMBL" id="KAJ4453636.1"/>
    </source>
</evidence>
<evidence type="ECO:0000256" key="6">
    <source>
        <dbReference type="ARBA" id="ARBA00023136"/>
    </source>
</evidence>
<dbReference type="Pfam" id="PF04191">
    <property type="entry name" value="PEMT"/>
    <property type="match status" value="1"/>
</dbReference>
<dbReference type="Gene3D" id="1.20.120.1630">
    <property type="match status" value="1"/>
</dbReference>
<feature type="transmembrane region" description="Helical" evidence="10">
    <location>
        <begin position="182"/>
        <end position="211"/>
    </location>
</feature>
<evidence type="ECO:0000313" key="12">
    <source>
        <dbReference type="Proteomes" id="UP001141327"/>
    </source>
</evidence>
<evidence type="ECO:0000256" key="1">
    <source>
        <dbReference type="ARBA" id="ARBA00004127"/>
    </source>
</evidence>
<feature type="transmembrane region" description="Helical" evidence="10">
    <location>
        <begin position="77"/>
        <end position="97"/>
    </location>
</feature>
<keyword evidence="4 10" id="KW-1133">Transmembrane helix</keyword>
<keyword evidence="5" id="KW-0443">Lipid metabolism</keyword>
<feature type="transmembrane region" description="Helical" evidence="10">
    <location>
        <begin position="117"/>
        <end position="141"/>
    </location>
</feature>
<proteinExistence type="predicted"/>
<organism evidence="11 12">
    <name type="scientific">Paratrimastix pyriformis</name>
    <dbReference type="NCBI Taxonomy" id="342808"/>
    <lineage>
        <taxon>Eukaryota</taxon>
        <taxon>Metamonada</taxon>
        <taxon>Preaxostyla</taxon>
        <taxon>Paratrimastigidae</taxon>
        <taxon>Paratrimastix</taxon>
    </lineage>
</organism>
<comment type="caution">
    <text evidence="11">The sequence shown here is derived from an EMBL/GenBank/DDBJ whole genome shotgun (WGS) entry which is preliminary data.</text>
</comment>
<evidence type="ECO:0000256" key="4">
    <source>
        <dbReference type="ARBA" id="ARBA00022989"/>
    </source>
</evidence>
<gene>
    <name evidence="11" type="ORF">PAPYR_11845</name>
</gene>